<dbReference type="Proteomes" id="UP001239111">
    <property type="component" value="Chromosome 1"/>
</dbReference>
<organism evidence="1 2">
    <name type="scientific">Eretmocerus hayati</name>
    <dbReference type="NCBI Taxonomy" id="131215"/>
    <lineage>
        <taxon>Eukaryota</taxon>
        <taxon>Metazoa</taxon>
        <taxon>Ecdysozoa</taxon>
        <taxon>Arthropoda</taxon>
        <taxon>Hexapoda</taxon>
        <taxon>Insecta</taxon>
        <taxon>Pterygota</taxon>
        <taxon>Neoptera</taxon>
        <taxon>Endopterygota</taxon>
        <taxon>Hymenoptera</taxon>
        <taxon>Apocrita</taxon>
        <taxon>Proctotrupomorpha</taxon>
        <taxon>Chalcidoidea</taxon>
        <taxon>Aphelinidae</taxon>
        <taxon>Aphelininae</taxon>
        <taxon>Eretmocerus</taxon>
    </lineage>
</organism>
<evidence type="ECO:0000313" key="2">
    <source>
        <dbReference type="Proteomes" id="UP001239111"/>
    </source>
</evidence>
<name>A0ACC2PXR8_9HYME</name>
<gene>
    <name evidence="1" type="ORF">QAD02_023713</name>
</gene>
<comment type="caution">
    <text evidence="1">The sequence shown here is derived from an EMBL/GenBank/DDBJ whole genome shotgun (WGS) entry which is preliminary data.</text>
</comment>
<evidence type="ECO:0000313" key="1">
    <source>
        <dbReference type="EMBL" id="KAJ8687918.1"/>
    </source>
</evidence>
<proteinExistence type="predicted"/>
<accession>A0ACC2PXR8</accession>
<reference evidence="1" key="1">
    <citation type="submission" date="2023-04" db="EMBL/GenBank/DDBJ databases">
        <title>A chromosome-level genome assembly of the parasitoid wasp Eretmocerus hayati.</title>
        <authorList>
            <person name="Zhong Y."/>
            <person name="Liu S."/>
            <person name="Liu Y."/>
        </authorList>
    </citation>
    <scope>NUCLEOTIDE SEQUENCE</scope>
    <source>
        <strain evidence="1">ZJU_SS_LIU_2023</strain>
    </source>
</reference>
<dbReference type="EMBL" id="CM056741">
    <property type="protein sequence ID" value="KAJ8687918.1"/>
    <property type="molecule type" value="Genomic_DNA"/>
</dbReference>
<protein>
    <submittedName>
        <fullName evidence="1">Uncharacterized protein</fullName>
    </submittedName>
</protein>
<keyword evidence="2" id="KW-1185">Reference proteome</keyword>
<sequence length="178" mass="20518">MPKRPLEELDYNDLMKKKQQLDELLIQKKQQQDERELSGDESSEHDLELMTSDSENEEIDLVGFNADEEGLDSQYLSKRLSDIGKYLTEVQYLETTSRKANLNPIFIRRVQEILSNSTPDTTLYGKDLPLRIKELKDAEKLLKDVTQKKAQSQQQSMSSNNGKSYSNRKAASNERNSN</sequence>